<accession>A0ABN6LH16</accession>
<dbReference type="InterPro" id="IPR003741">
    <property type="entry name" value="LUD_dom"/>
</dbReference>
<sequence>MSHKAAIIDRIQSIQLEEAPLPVIPRFKYPEGETISTFVAMAEKAGARVLCTENEAHTYAVINGKVTGQKHYYSAFHDSKPLQDATTEELAELTVAIYKAPLGVAENGAVWIGEDALPQRVGIAIVEQLVIVVKVDNIVYNMHEAYQTIEPQALGYGVFVSGPSKTADIEQSLVVGAHGACGLTVIVEK</sequence>
<keyword evidence="3" id="KW-1185">Reference proteome</keyword>
<dbReference type="PANTHER" id="PTHR43682:SF1">
    <property type="entry name" value="LACTATE UTILIZATION PROTEIN C"/>
    <property type="match status" value="1"/>
</dbReference>
<dbReference type="Gene3D" id="3.40.50.10420">
    <property type="entry name" value="NagB/RpiA/CoA transferase-like"/>
    <property type="match status" value="1"/>
</dbReference>
<dbReference type="SUPFAM" id="SSF100950">
    <property type="entry name" value="NagB/RpiA/CoA transferase-like"/>
    <property type="match status" value="1"/>
</dbReference>
<evidence type="ECO:0000313" key="2">
    <source>
        <dbReference type="EMBL" id="BDD00809.1"/>
    </source>
</evidence>
<keyword evidence="2" id="KW-0614">Plasmid</keyword>
<organism evidence="2 3">
    <name type="scientific">Persicobacter psychrovividus</name>
    <dbReference type="NCBI Taxonomy" id="387638"/>
    <lineage>
        <taxon>Bacteria</taxon>
        <taxon>Pseudomonadati</taxon>
        <taxon>Bacteroidota</taxon>
        <taxon>Cytophagia</taxon>
        <taxon>Cytophagales</taxon>
        <taxon>Persicobacteraceae</taxon>
        <taxon>Persicobacter</taxon>
    </lineage>
</organism>
<dbReference type="RefSeq" id="WP_338398073.1">
    <property type="nucleotide sequence ID" value="NZ_AP025293.1"/>
</dbReference>
<evidence type="ECO:0000313" key="3">
    <source>
        <dbReference type="Proteomes" id="UP001354989"/>
    </source>
</evidence>
<geneLocation type="plasmid" evidence="2 3">
    <name>pPP1</name>
</geneLocation>
<feature type="domain" description="LUD" evidence="1">
    <location>
        <begin position="82"/>
        <end position="187"/>
    </location>
</feature>
<name>A0ABN6LH16_9BACT</name>
<dbReference type="InterPro" id="IPR024185">
    <property type="entry name" value="FTHF_cligase-like_sf"/>
</dbReference>
<protein>
    <recommendedName>
        <fullName evidence="1">LUD domain-containing protein</fullName>
    </recommendedName>
</protein>
<dbReference type="Proteomes" id="UP001354989">
    <property type="component" value="Plasmid pPP1"/>
</dbReference>
<dbReference type="InterPro" id="IPR037171">
    <property type="entry name" value="NagB/RpiA_transferase-like"/>
</dbReference>
<proteinExistence type="predicted"/>
<evidence type="ECO:0000259" key="1">
    <source>
        <dbReference type="Pfam" id="PF02589"/>
    </source>
</evidence>
<dbReference type="EMBL" id="AP025293">
    <property type="protein sequence ID" value="BDD00809.1"/>
    <property type="molecule type" value="Genomic_DNA"/>
</dbReference>
<dbReference type="PANTHER" id="PTHR43682">
    <property type="entry name" value="LACTATE UTILIZATION PROTEIN C"/>
    <property type="match status" value="1"/>
</dbReference>
<gene>
    <name evidence="2" type="ORF">PEPS_30890</name>
</gene>
<reference evidence="2 3" key="1">
    <citation type="submission" date="2021-12" db="EMBL/GenBank/DDBJ databases">
        <title>Genome sequencing of bacteria with rrn-lacking chromosome and rrn-plasmid.</title>
        <authorList>
            <person name="Anda M."/>
            <person name="Iwasaki W."/>
        </authorList>
    </citation>
    <scope>NUCLEOTIDE SEQUENCE [LARGE SCALE GENOMIC DNA]</scope>
    <source>
        <strain evidence="2 3">NBRC 101262</strain>
        <plasmid evidence="2 3">pPP1</plasmid>
    </source>
</reference>
<dbReference type="Pfam" id="PF02589">
    <property type="entry name" value="LUD_dom"/>
    <property type="match status" value="1"/>
</dbReference>